<name>A0A1V3NF09_9GAMM</name>
<dbReference type="AlphaFoldDB" id="A0A1V3NF09"/>
<dbReference type="EMBL" id="MVBK01000062">
    <property type="protein sequence ID" value="OOG23468.1"/>
    <property type="molecule type" value="Genomic_DNA"/>
</dbReference>
<keyword evidence="2" id="KW-1185">Reference proteome</keyword>
<organism evidence="1 2">
    <name type="scientific">Thioalkalivibrio denitrificans</name>
    <dbReference type="NCBI Taxonomy" id="108003"/>
    <lineage>
        <taxon>Bacteria</taxon>
        <taxon>Pseudomonadati</taxon>
        <taxon>Pseudomonadota</taxon>
        <taxon>Gammaproteobacteria</taxon>
        <taxon>Chromatiales</taxon>
        <taxon>Ectothiorhodospiraceae</taxon>
        <taxon>Thioalkalivibrio</taxon>
    </lineage>
</organism>
<accession>A0A1V3NF09</accession>
<proteinExistence type="predicted"/>
<protein>
    <submittedName>
        <fullName evidence="1">Uncharacterized protein</fullName>
    </submittedName>
</protein>
<dbReference type="STRING" id="108003.B1C78_11075"/>
<evidence type="ECO:0000313" key="2">
    <source>
        <dbReference type="Proteomes" id="UP000189462"/>
    </source>
</evidence>
<comment type="caution">
    <text evidence="1">The sequence shown here is derived from an EMBL/GenBank/DDBJ whole genome shotgun (WGS) entry which is preliminary data.</text>
</comment>
<gene>
    <name evidence="1" type="ORF">B1C78_11075</name>
</gene>
<reference evidence="1 2" key="1">
    <citation type="submission" date="2017-02" db="EMBL/GenBank/DDBJ databases">
        <title>Genomic diversity within the haloalkaliphilic genus Thioalkalivibrio.</title>
        <authorList>
            <person name="Ahn A.-C."/>
            <person name="Meier-Kolthoff J."/>
            <person name="Overmars L."/>
            <person name="Richter M."/>
            <person name="Woyke T."/>
            <person name="Sorokin D.Y."/>
            <person name="Muyzer G."/>
        </authorList>
    </citation>
    <scope>NUCLEOTIDE SEQUENCE [LARGE SCALE GENOMIC DNA]</scope>
    <source>
        <strain evidence="1 2">ALJD</strain>
    </source>
</reference>
<sequence>MRDDIMTTAIRTMIFIGIYLILVPPSAFADAECPHCYHIASEAPWPENRVIDGRTLTFSMFQVTIPDGWDSLAILPEQTAVARYAEKYRIALALESYEQVPLGDARKSFEVAGYRMIDYPRLIYLERPSDDAGAVHQAARLEKRLRYQGMQNARVFRRNGVTAYVADIGVGDNTVDATVTFSSQPDFVVRILGSNLPSGVIEAIIGSVEVKEAH</sequence>
<dbReference type="Proteomes" id="UP000189462">
    <property type="component" value="Unassembled WGS sequence"/>
</dbReference>
<evidence type="ECO:0000313" key="1">
    <source>
        <dbReference type="EMBL" id="OOG23468.1"/>
    </source>
</evidence>